<accession>A0A5E4QII8</accession>
<evidence type="ECO:0000313" key="3">
    <source>
        <dbReference type="Proteomes" id="UP000324832"/>
    </source>
</evidence>
<dbReference type="InterPro" id="IPR029063">
    <property type="entry name" value="SAM-dependent_MTases_sf"/>
</dbReference>
<keyword evidence="3" id="KW-1185">Reference proteome</keyword>
<dbReference type="InterPro" id="IPR025714">
    <property type="entry name" value="Methyltranfer_dom"/>
</dbReference>
<dbReference type="PANTHER" id="PTHR12496:SF0">
    <property type="entry name" value="METHYLTRANSFERASE DOMAIN-CONTAINING PROTEIN"/>
    <property type="match status" value="1"/>
</dbReference>
<evidence type="ECO:0000259" key="1">
    <source>
        <dbReference type="Pfam" id="PF13679"/>
    </source>
</evidence>
<dbReference type="EMBL" id="FZQP02003113">
    <property type="protein sequence ID" value="VVC97333.1"/>
    <property type="molecule type" value="Genomic_DNA"/>
</dbReference>
<name>A0A5E4QII8_9NEOP</name>
<dbReference type="PANTHER" id="PTHR12496">
    <property type="entry name" value="CGI-41 METHYLTRANSFERASE"/>
    <property type="match status" value="1"/>
</dbReference>
<proteinExistence type="predicted"/>
<gene>
    <name evidence="2" type="ORF">LSINAPIS_LOCUS8636</name>
</gene>
<organism evidence="2 3">
    <name type="scientific">Leptidea sinapis</name>
    <dbReference type="NCBI Taxonomy" id="189913"/>
    <lineage>
        <taxon>Eukaryota</taxon>
        <taxon>Metazoa</taxon>
        <taxon>Ecdysozoa</taxon>
        <taxon>Arthropoda</taxon>
        <taxon>Hexapoda</taxon>
        <taxon>Insecta</taxon>
        <taxon>Pterygota</taxon>
        <taxon>Neoptera</taxon>
        <taxon>Endopterygota</taxon>
        <taxon>Lepidoptera</taxon>
        <taxon>Glossata</taxon>
        <taxon>Ditrysia</taxon>
        <taxon>Papilionoidea</taxon>
        <taxon>Pieridae</taxon>
        <taxon>Dismorphiinae</taxon>
        <taxon>Leptidea</taxon>
    </lineage>
</organism>
<dbReference type="Pfam" id="PF13679">
    <property type="entry name" value="Methyltransf_32"/>
    <property type="match status" value="1"/>
</dbReference>
<dbReference type="Proteomes" id="UP000324832">
    <property type="component" value="Unassembled WGS sequence"/>
</dbReference>
<reference evidence="2 3" key="1">
    <citation type="submission" date="2017-07" db="EMBL/GenBank/DDBJ databases">
        <authorList>
            <person name="Talla V."/>
            <person name="Backstrom N."/>
        </authorList>
    </citation>
    <scope>NUCLEOTIDE SEQUENCE [LARGE SCALE GENOMIC DNA]</scope>
</reference>
<dbReference type="SUPFAM" id="SSF53335">
    <property type="entry name" value="S-adenosyl-L-methionine-dependent methyltransferases"/>
    <property type="match status" value="1"/>
</dbReference>
<sequence length="443" mass="51581">MNWVINTMSLPPSFHNSSDYFEACLKFFAEYEYLYNFPNTDILVNNVFDHIDITGLENVNTNDFDINMTPRNDYLNDFFTKLCKLQVDLNDFDEDELKFVSDAPLSLKKKHEILYLSKEVALLCEDTECDTVVDFGCGLGYLDQQIFDTTTVNVLGLECNDRHYVGAKKRQREYHKESVDRVKFIKHTVTVESNDAIQKFLLDKFPNHKGFCITGLHACADLTVDAMSLFLKMEHARAMIIMPCCYHKIKGDNGRFNNFPLSECLKCIYERYSGFQYLRVPFLRLATQPTNIANESLEDLVFNLLARATLQVFAVKNKFTLKRKKRKAVRLKTIDNNFECYVRNAFNGYSFVSDSVMENMQVEGATVPNIEELSVIWRENTKSTFKKAAIFILLQNAMQPVFENFFLYDRLLYLHENNIRDCEFKKIVSHRISPRCLALIVRK</sequence>
<dbReference type="InterPro" id="IPR052220">
    <property type="entry name" value="METTL25"/>
</dbReference>
<protein>
    <recommendedName>
        <fullName evidence="1">Methyltransferase domain-containing protein</fullName>
    </recommendedName>
</protein>
<feature type="domain" description="Methyltransferase" evidence="1">
    <location>
        <begin position="108"/>
        <end position="250"/>
    </location>
</feature>
<evidence type="ECO:0000313" key="2">
    <source>
        <dbReference type="EMBL" id="VVC97333.1"/>
    </source>
</evidence>
<dbReference type="AlphaFoldDB" id="A0A5E4QII8"/>